<sequence>MEFKNKIEIKNRKARFEYEILDKYTAGIVLAGTEIKAIRLGKASIAEGFCEFQNNELFIINMTVQEYSHATYFNHQPKQERKLLLNRKELKKLEKAVANSGNTIIPLKLFVNKKGLAKLEIALAKGKKLYDKRETLKDRDNKRRLDAVKKQFRT</sequence>
<dbReference type="Gene3D" id="2.40.280.10">
    <property type="match status" value="1"/>
</dbReference>
<dbReference type="CDD" id="cd09294">
    <property type="entry name" value="SmpB"/>
    <property type="match status" value="1"/>
</dbReference>
<dbReference type="HAMAP" id="MF_00023">
    <property type="entry name" value="SmpB"/>
    <property type="match status" value="1"/>
</dbReference>
<dbReference type="NCBIfam" id="NF003843">
    <property type="entry name" value="PRK05422.1"/>
    <property type="match status" value="1"/>
</dbReference>
<dbReference type="PANTHER" id="PTHR30308">
    <property type="entry name" value="TMRNA-BINDING COMPONENT OF TRANS-TRANSLATION TAGGING COMPLEX"/>
    <property type="match status" value="1"/>
</dbReference>
<dbReference type="GO" id="GO:0003723">
    <property type="term" value="F:RNA binding"/>
    <property type="evidence" value="ECO:0007669"/>
    <property type="project" value="UniProtKB-UniRule"/>
</dbReference>
<keyword evidence="2 3" id="KW-0694">RNA-binding</keyword>
<accession>A0A1Z8AJT6</accession>
<dbReference type="InterPro" id="IPR023620">
    <property type="entry name" value="SmpB"/>
</dbReference>
<dbReference type="GO" id="GO:0005829">
    <property type="term" value="C:cytosol"/>
    <property type="evidence" value="ECO:0007669"/>
    <property type="project" value="TreeGrafter"/>
</dbReference>
<dbReference type="GO" id="GO:0070930">
    <property type="term" value="P:trans-translation-dependent protein tagging"/>
    <property type="evidence" value="ECO:0007669"/>
    <property type="project" value="TreeGrafter"/>
</dbReference>
<dbReference type="SUPFAM" id="SSF74982">
    <property type="entry name" value="Small protein B (SmpB)"/>
    <property type="match status" value="1"/>
</dbReference>
<proteinExistence type="inferred from homology"/>
<evidence type="ECO:0000256" key="2">
    <source>
        <dbReference type="ARBA" id="ARBA00022884"/>
    </source>
</evidence>
<dbReference type="Proteomes" id="UP000196102">
    <property type="component" value="Unassembled WGS sequence"/>
</dbReference>
<dbReference type="AlphaFoldDB" id="A0A1Z8AJT6"/>
<dbReference type="PANTHER" id="PTHR30308:SF2">
    <property type="entry name" value="SSRA-BINDING PROTEIN"/>
    <property type="match status" value="1"/>
</dbReference>
<evidence type="ECO:0000256" key="1">
    <source>
        <dbReference type="ARBA" id="ARBA00022490"/>
    </source>
</evidence>
<reference evidence="5" key="1">
    <citation type="journal article" date="2017" name="Proc. Natl. Acad. Sci. U.S.A.">
        <title>Simulation of Deepwater Horizon oil plume reveals substrate specialization within a complex community of hydrocarbon-degraders.</title>
        <authorList>
            <person name="Hu P."/>
            <person name="Dubinsky E.A."/>
            <person name="Probst A.J."/>
            <person name="Wang J."/>
            <person name="Sieber C.M.K."/>
            <person name="Tom L.M."/>
            <person name="Gardinali P."/>
            <person name="Banfield J.F."/>
            <person name="Atlas R.M."/>
            <person name="Andersen G.L."/>
        </authorList>
    </citation>
    <scope>NUCLEOTIDE SEQUENCE [LARGE SCALE GENOMIC DNA]</scope>
</reference>
<dbReference type="GO" id="GO:0070929">
    <property type="term" value="P:trans-translation"/>
    <property type="evidence" value="ECO:0007669"/>
    <property type="project" value="UniProtKB-UniRule"/>
</dbReference>
<organism evidence="4 5">
    <name type="scientific">Nonlabens dokdonensis</name>
    <dbReference type="NCBI Taxonomy" id="328515"/>
    <lineage>
        <taxon>Bacteria</taxon>
        <taxon>Pseudomonadati</taxon>
        <taxon>Bacteroidota</taxon>
        <taxon>Flavobacteriia</taxon>
        <taxon>Flavobacteriales</taxon>
        <taxon>Flavobacteriaceae</taxon>
        <taxon>Nonlabens</taxon>
    </lineage>
</organism>
<dbReference type="EMBL" id="MAAX01000194">
    <property type="protein sequence ID" value="OUS10604.1"/>
    <property type="molecule type" value="Genomic_DNA"/>
</dbReference>
<comment type="subcellular location">
    <subcellularLocation>
        <location evidence="3">Cytoplasm</location>
    </subcellularLocation>
    <text evidence="3">The tmRNA-SmpB complex associates with stalled 70S ribosomes.</text>
</comment>
<comment type="function">
    <text evidence="3">Required for rescue of stalled ribosomes mediated by trans-translation. Binds to transfer-messenger RNA (tmRNA), required for stable association of tmRNA with ribosomes. tmRNA and SmpB together mimic tRNA shape, replacing the anticodon stem-loop with SmpB. tmRNA is encoded by the ssrA gene; the 2 termini fold to resemble tRNA(Ala) and it encodes a 'tag peptide', a short internal open reading frame. During trans-translation Ala-aminoacylated tmRNA acts like a tRNA, entering the A-site of stalled ribosomes, displacing the stalled mRNA. The ribosome then switches to translate the ORF on the tmRNA; the nascent peptide is terminated with the 'tag peptide' encoded by the tmRNA and targeted for degradation. The ribosome is freed to recommence translation, which seems to be the essential function of trans-translation.</text>
</comment>
<comment type="caution">
    <text evidence="4">The sequence shown here is derived from an EMBL/GenBank/DDBJ whole genome shotgun (WGS) entry which is preliminary data.</text>
</comment>
<keyword evidence="1 3" id="KW-0963">Cytoplasm</keyword>
<dbReference type="PROSITE" id="PS01317">
    <property type="entry name" value="SSRP"/>
    <property type="match status" value="1"/>
</dbReference>
<evidence type="ECO:0000313" key="4">
    <source>
        <dbReference type="EMBL" id="OUS10604.1"/>
    </source>
</evidence>
<comment type="similarity">
    <text evidence="3">Belongs to the SmpB family.</text>
</comment>
<dbReference type="InterPro" id="IPR000037">
    <property type="entry name" value="SsrA-bd_prot"/>
</dbReference>
<dbReference type="NCBIfam" id="TIGR00086">
    <property type="entry name" value="smpB"/>
    <property type="match status" value="1"/>
</dbReference>
<dbReference type="InterPro" id="IPR020081">
    <property type="entry name" value="SsrA-bd_prot_CS"/>
</dbReference>
<gene>
    <name evidence="3" type="primary">smpB</name>
    <name evidence="4" type="ORF">A9Q93_12740</name>
</gene>
<dbReference type="RefSeq" id="WP_303687829.1">
    <property type="nucleotide sequence ID" value="NZ_CAJXYO010000085.1"/>
</dbReference>
<name>A0A1Z8AJT6_9FLAO</name>
<evidence type="ECO:0000313" key="5">
    <source>
        <dbReference type="Proteomes" id="UP000196102"/>
    </source>
</evidence>
<dbReference type="Pfam" id="PF01668">
    <property type="entry name" value="SmpB"/>
    <property type="match status" value="1"/>
</dbReference>
<protein>
    <recommendedName>
        <fullName evidence="3">SsrA-binding protein</fullName>
    </recommendedName>
    <alternativeName>
        <fullName evidence="3">Small protein B</fullName>
    </alternativeName>
</protein>
<evidence type="ECO:0000256" key="3">
    <source>
        <dbReference type="HAMAP-Rule" id="MF_00023"/>
    </source>
</evidence>